<accession>A0A4R4RVX5</accession>
<dbReference type="Proteomes" id="UP000295621">
    <property type="component" value="Unassembled WGS sequence"/>
</dbReference>
<evidence type="ECO:0000313" key="2">
    <source>
        <dbReference type="EMBL" id="TDC53539.1"/>
    </source>
</evidence>
<dbReference type="SUPFAM" id="SSF52317">
    <property type="entry name" value="Class I glutamine amidotransferase-like"/>
    <property type="match status" value="1"/>
</dbReference>
<dbReference type="Pfam" id="PF01965">
    <property type="entry name" value="DJ-1_PfpI"/>
    <property type="match status" value="1"/>
</dbReference>
<dbReference type="RefSeq" id="WP_131979971.1">
    <property type="nucleotide sequence ID" value="NZ_SMKL01000008.1"/>
</dbReference>
<dbReference type="InterPro" id="IPR029062">
    <property type="entry name" value="Class_I_gatase-like"/>
</dbReference>
<keyword evidence="3" id="KW-1185">Reference proteome</keyword>
<sequence>MTTNTAHVALYDTLADWEIGHLIVELRTGRFTGTPWKVVTVAESAEPVTTMGGLRIVPDLVLADLDPASSDLLVLAGAEFWDAGGGRPWTDAARRFLDARVPVAAICGATAGLAQAGLLDDREHTSAAAGYLLAQPGYGGQDRYVDARAVVGGDVVTAGPDSPVQFARSTLSRLGLASDETLQAYEDVFHRADPSAYPVLVQAH</sequence>
<evidence type="ECO:0000259" key="1">
    <source>
        <dbReference type="Pfam" id="PF01965"/>
    </source>
</evidence>
<dbReference type="InterPro" id="IPR002818">
    <property type="entry name" value="DJ-1/PfpI"/>
</dbReference>
<reference evidence="2 3" key="1">
    <citation type="submission" date="2019-02" db="EMBL/GenBank/DDBJ databases">
        <title>Draft genome sequences of novel Actinobacteria.</title>
        <authorList>
            <person name="Sahin N."/>
            <person name="Ay H."/>
            <person name="Saygin H."/>
        </authorList>
    </citation>
    <scope>NUCLEOTIDE SEQUENCE [LARGE SCALE GENOMIC DNA]</scope>
    <source>
        <strain evidence="2 3">KC603</strain>
    </source>
</reference>
<dbReference type="AlphaFoldDB" id="A0A4R4RVX5"/>
<dbReference type="OrthoDB" id="6003696at2"/>
<name>A0A4R4RVX5_9ACTN</name>
<evidence type="ECO:0000313" key="3">
    <source>
        <dbReference type="Proteomes" id="UP000295621"/>
    </source>
</evidence>
<organism evidence="2 3">
    <name type="scientific">Jiangella ureilytica</name>
    <dbReference type="NCBI Taxonomy" id="2530374"/>
    <lineage>
        <taxon>Bacteria</taxon>
        <taxon>Bacillati</taxon>
        <taxon>Actinomycetota</taxon>
        <taxon>Actinomycetes</taxon>
        <taxon>Jiangellales</taxon>
        <taxon>Jiangellaceae</taxon>
        <taxon>Jiangella</taxon>
    </lineage>
</organism>
<dbReference type="EMBL" id="SMKL01000008">
    <property type="protein sequence ID" value="TDC53539.1"/>
    <property type="molecule type" value="Genomic_DNA"/>
</dbReference>
<gene>
    <name evidence="2" type="ORF">E1212_05020</name>
</gene>
<dbReference type="Gene3D" id="3.40.50.880">
    <property type="match status" value="1"/>
</dbReference>
<dbReference type="GO" id="GO:0016740">
    <property type="term" value="F:transferase activity"/>
    <property type="evidence" value="ECO:0007669"/>
    <property type="project" value="UniProtKB-KW"/>
</dbReference>
<comment type="caution">
    <text evidence="2">The sequence shown here is derived from an EMBL/GenBank/DDBJ whole genome shotgun (WGS) entry which is preliminary data.</text>
</comment>
<feature type="domain" description="DJ-1/PfpI" evidence="1">
    <location>
        <begin position="7"/>
        <end position="171"/>
    </location>
</feature>
<keyword evidence="2" id="KW-0808">Transferase</keyword>
<keyword evidence="2" id="KW-0315">Glutamine amidotransferase</keyword>
<proteinExistence type="predicted"/>
<protein>
    <submittedName>
        <fullName evidence="2">Glutamine amidotransferase</fullName>
    </submittedName>
</protein>